<accession>A0AAW1MHI8</accession>
<evidence type="ECO:0000256" key="1">
    <source>
        <dbReference type="SAM" id="SignalP"/>
    </source>
</evidence>
<name>A0AAW1MHI8_POPJA</name>
<feature type="chain" id="PRO_5043441443" evidence="1">
    <location>
        <begin position="20"/>
        <end position="194"/>
    </location>
</feature>
<proteinExistence type="predicted"/>
<evidence type="ECO:0000313" key="2">
    <source>
        <dbReference type="EMBL" id="KAK9746259.1"/>
    </source>
</evidence>
<sequence length="194" mass="20006">MKEVLVFAVFALVINTIYCKPYYPGIGSIGCGSPTCQPPCPGCAPAPCPGCPPSPPPVPCPPVNCPPPPLPCPPVSCPAPQPPPSTNCNVCSNYGSVGLCCPPYNSFTPWYGGASYGGGYGAGYGAGYGDSGSYIVSNDNEGSIGLSGSYPSSSLKLYNKNVNSISLETSSWLIKGIIHWLRKVIASKGYDTSN</sequence>
<feature type="signal peptide" evidence="1">
    <location>
        <begin position="1"/>
        <end position="19"/>
    </location>
</feature>
<dbReference type="PROSITE" id="PS51257">
    <property type="entry name" value="PROKAR_LIPOPROTEIN"/>
    <property type="match status" value="1"/>
</dbReference>
<keyword evidence="1" id="KW-0732">Signal</keyword>
<gene>
    <name evidence="2" type="ORF">QE152_g6234</name>
</gene>
<evidence type="ECO:0000313" key="3">
    <source>
        <dbReference type="Proteomes" id="UP001458880"/>
    </source>
</evidence>
<dbReference type="Proteomes" id="UP001458880">
    <property type="component" value="Unassembled WGS sequence"/>
</dbReference>
<dbReference type="AlphaFoldDB" id="A0AAW1MHI8"/>
<comment type="caution">
    <text evidence="2">The sequence shown here is derived from an EMBL/GenBank/DDBJ whole genome shotgun (WGS) entry which is preliminary data.</text>
</comment>
<reference evidence="2 3" key="1">
    <citation type="journal article" date="2024" name="BMC Genomics">
        <title>De novo assembly and annotation of Popillia japonica's genome with initial clues to its potential as an invasive pest.</title>
        <authorList>
            <person name="Cucini C."/>
            <person name="Boschi S."/>
            <person name="Funari R."/>
            <person name="Cardaioli E."/>
            <person name="Iannotti N."/>
            <person name="Marturano G."/>
            <person name="Paoli F."/>
            <person name="Bruttini M."/>
            <person name="Carapelli A."/>
            <person name="Frati F."/>
            <person name="Nardi F."/>
        </authorList>
    </citation>
    <scope>NUCLEOTIDE SEQUENCE [LARGE SCALE GENOMIC DNA]</scope>
    <source>
        <strain evidence="2">DMR45628</strain>
    </source>
</reference>
<keyword evidence="3" id="KW-1185">Reference proteome</keyword>
<dbReference type="EMBL" id="JASPKY010000041">
    <property type="protein sequence ID" value="KAK9746259.1"/>
    <property type="molecule type" value="Genomic_DNA"/>
</dbReference>
<protein>
    <submittedName>
        <fullName evidence="2">Uncharacterized protein</fullName>
    </submittedName>
</protein>
<organism evidence="2 3">
    <name type="scientific">Popillia japonica</name>
    <name type="common">Japanese beetle</name>
    <dbReference type="NCBI Taxonomy" id="7064"/>
    <lineage>
        <taxon>Eukaryota</taxon>
        <taxon>Metazoa</taxon>
        <taxon>Ecdysozoa</taxon>
        <taxon>Arthropoda</taxon>
        <taxon>Hexapoda</taxon>
        <taxon>Insecta</taxon>
        <taxon>Pterygota</taxon>
        <taxon>Neoptera</taxon>
        <taxon>Endopterygota</taxon>
        <taxon>Coleoptera</taxon>
        <taxon>Polyphaga</taxon>
        <taxon>Scarabaeiformia</taxon>
        <taxon>Scarabaeidae</taxon>
        <taxon>Rutelinae</taxon>
        <taxon>Popillia</taxon>
    </lineage>
</organism>